<evidence type="ECO:0000256" key="2">
    <source>
        <dbReference type="ARBA" id="ARBA00022727"/>
    </source>
</evidence>
<organism evidence="5 6">
    <name type="scientific">Candidatus Woesebacteria bacterium GW2011_GWA1_39_21</name>
    <dbReference type="NCBI Taxonomy" id="1618550"/>
    <lineage>
        <taxon>Bacteria</taxon>
        <taxon>Candidatus Woeseibacteriota</taxon>
    </lineage>
</organism>
<protein>
    <recommendedName>
        <fullName evidence="7">Adenylate kinase</fullName>
    </recommendedName>
</protein>
<keyword evidence="4" id="KW-0418">Kinase</keyword>
<reference evidence="5 6" key="1">
    <citation type="journal article" date="2015" name="Nature">
        <title>rRNA introns, odd ribosomes, and small enigmatic genomes across a large radiation of phyla.</title>
        <authorList>
            <person name="Brown C.T."/>
            <person name="Hug L.A."/>
            <person name="Thomas B.C."/>
            <person name="Sharon I."/>
            <person name="Castelle C.J."/>
            <person name="Singh A."/>
            <person name="Wilkins M.J."/>
            <person name="Williams K.H."/>
            <person name="Banfield J.F."/>
        </authorList>
    </citation>
    <scope>NUCLEOTIDE SEQUENCE [LARGE SCALE GENOMIC DNA]</scope>
</reference>
<evidence type="ECO:0000313" key="5">
    <source>
        <dbReference type="EMBL" id="KKR09943.1"/>
    </source>
</evidence>
<comment type="caution">
    <text evidence="5">The sequence shown here is derived from an EMBL/GenBank/DDBJ whole genome shotgun (WGS) entry which is preliminary data.</text>
</comment>
<evidence type="ECO:0000256" key="1">
    <source>
        <dbReference type="ARBA" id="ARBA00022679"/>
    </source>
</evidence>
<evidence type="ECO:0000313" key="6">
    <source>
        <dbReference type="Proteomes" id="UP000034246"/>
    </source>
</evidence>
<evidence type="ECO:0000256" key="4">
    <source>
        <dbReference type="ARBA" id="ARBA00022777"/>
    </source>
</evidence>
<dbReference type="EMBL" id="LBWP01000025">
    <property type="protein sequence ID" value="KKR09943.1"/>
    <property type="molecule type" value="Genomic_DNA"/>
</dbReference>
<keyword evidence="3" id="KW-0547">Nucleotide-binding</keyword>
<dbReference type="STRING" id="1618550.UT39_C0025G0006"/>
<keyword evidence="1" id="KW-0808">Transferase</keyword>
<dbReference type="InterPro" id="IPR000850">
    <property type="entry name" value="Adenylat/UMP-CMP_kin"/>
</dbReference>
<dbReference type="GO" id="GO:0019205">
    <property type="term" value="F:nucleobase-containing compound kinase activity"/>
    <property type="evidence" value="ECO:0007669"/>
    <property type="project" value="InterPro"/>
</dbReference>
<dbReference type="Gene3D" id="3.40.50.300">
    <property type="entry name" value="P-loop containing nucleotide triphosphate hydrolases"/>
    <property type="match status" value="1"/>
</dbReference>
<accession>A0A0G0N3C4</accession>
<gene>
    <name evidence="5" type="ORF">UT39_C0025G0006</name>
</gene>
<sequence>MKGLEFPIIGTKVKGVVKKFDINSPDGRKAYFEAKAGDEIGHTKSYLDSGRTFVAYLLGKKGSGKGTYSKLFTEIFGEDKIATVSVGDLVRSIDNWHEFEKTDKYRRMKKYYRGFISLEDSIDALMGRSTSKLLPSEFILALLKAHIDDLKGKSIFIDGLPREDDQVSYSLYFRDLIAYRDDPDLFILIDIPESVIDARIKTRVVCPVCKLSRNLKLLPTKNAGYDNKTGKFYLMCDNPECTGNAKEIMVGKEGDEKGIEPIRERLKKDEKILKSAFSLYGVPKVLLRNHVPSIDANKLFDDYEITPEFNFHIDSKGKVRVTESPWAVKDDNGVESNSLMAATVVVGLVKQLKDILEEV</sequence>
<dbReference type="SUPFAM" id="SSF52540">
    <property type="entry name" value="P-loop containing nucleoside triphosphate hydrolases"/>
    <property type="match status" value="1"/>
</dbReference>
<proteinExistence type="predicted"/>
<keyword evidence="2" id="KW-0545">Nucleotide biosynthesis</keyword>
<dbReference type="AlphaFoldDB" id="A0A0G0N3C4"/>
<dbReference type="PANTHER" id="PTHR23359">
    <property type="entry name" value="NUCLEOTIDE KINASE"/>
    <property type="match status" value="1"/>
</dbReference>
<dbReference type="InterPro" id="IPR027417">
    <property type="entry name" value="P-loop_NTPase"/>
</dbReference>
<name>A0A0G0N3C4_9BACT</name>
<dbReference type="GO" id="GO:0009165">
    <property type="term" value="P:nucleotide biosynthetic process"/>
    <property type="evidence" value="ECO:0007669"/>
    <property type="project" value="UniProtKB-KW"/>
</dbReference>
<dbReference type="Proteomes" id="UP000034246">
    <property type="component" value="Unassembled WGS sequence"/>
</dbReference>
<evidence type="ECO:0008006" key="7">
    <source>
        <dbReference type="Google" id="ProtNLM"/>
    </source>
</evidence>
<evidence type="ECO:0000256" key="3">
    <source>
        <dbReference type="ARBA" id="ARBA00022741"/>
    </source>
</evidence>
<dbReference type="GO" id="GO:0005524">
    <property type="term" value="F:ATP binding"/>
    <property type="evidence" value="ECO:0007669"/>
    <property type="project" value="InterPro"/>
</dbReference>